<sequence length="133" mass="14849">MIWAIFRTSAAQFNVDSFLKRHPALQPDAVWREGERETAKRTSDTSGFNVSLAEGENFEEVLAQTRHAAERLEPALQELAGLNIEVEIDFGMTVGEEKSFAPSARFPPEALAWFSERGLMLVVSAYPSSDEDE</sequence>
<comment type="caution">
    <text evidence="1">The sequence shown here is derived from an EMBL/GenBank/DDBJ whole genome shotgun (WGS) entry which is preliminary data.</text>
</comment>
<dbReference type="RefSeq" id="WP_272143184.1">
    <property type="nucleotide sequence ID" value="NZ_JAQNDM010000002.1"/>
</dbReference>
<evidence type="ECO:0000313" key="2">
    <source>
        <dbReference type="Proteomes" id="UP001221838"/>
    </source>
</evidence>
<organism evidence="1 2">
    <name type="scientific">Stigmatella ashevillensis</name>
    <dbReference type="NCBI Taxonomy" id="2995309"/>
    <lineage>
        <taxon>Bacteria</taxon>
        <taxon>Pseudomonadati</taxon>
        <taxon>Myxococcota</taxon>
        <taxon>Myxococcia</taxon>
        <taxon>Myxococcales</taxon>
        <taxon>Cystobacterineae</taxon>
        <taxon>Archangiaceae</taxon>
        <taxon>Stigmatella</taxon>
    </lineage>
</organism>
<evidence type="ECO:0008006" key="3">
    <source>
        <dbReference type="Google" id="ProtNLM"/>
    </source>
</evidence>
<keyword evidence="2" id="KW-1185">Reference proteome</keyword>
<protein>
    <recommendedName>
        <fullName evidence="3">DUF4279 domain-containing protein</fullName>
    </recommendedName>
</protein>
<proteinExistence type="predicted"/>
<evidence type="ECO:0000313" key="1">
    <source>
        <dbReference type="EMBL" id="MDC0713002.1"/>
    </source>
</evidence>
<accession>A0ABT5DH60</accession>
<reference evidence="1 2" key="1">
    <citation type="submission" date="2022-11" db="EMBL/GenBank/DDBJ databases">
        <title>Minimal conservation of predation-associated metabolite biosynthetic gene clusters underscores biosynthetic potential of Myxococcota including descriptions for ten novel species: Archangium lansinium sp. nov., Myxococcus landrumus sp. nov., Nannocystis bai.</title>
        <authorList>
            <person name="Ahearne A."/>
            <person name="Stevens C."/>
            <person name="Dowd S."/>
        </authorList>
    </citation>
    <scope>NUCLEOTIDE SEQUENCE [LARGE SCALE GENOMIC DNA]</scope>
    <source>
        <strain evidence="1 2">NCWAL01</strain>
    </source>
</reference>
<gene>
    <name evidence="1" type="ORF">POL68_31360</name>
</gene>
<dbReference type="Pfam" id="PF14106">
    <property type="entry name" value="DUF4279"/>
    <property type="match status" value="1"/>
</dbReference>
<dbReference type="Proteomes" id="UP001221838">
    <property type="component" value="Unassembled WGS sequence"/>
</dbReference>
<dbReference type="InterPro" id="IPR025459">
    <property type="entry name" value="DUF4279"/>
</dbReference>
<name>A0ABT5DH60_9BACT</name>
<dbReference type="EMBL" id="JAQNDM010000002">
    <property type="protein sequence ID" value="MDC0713002.1"/>
    <property type="molecule type" value="Genomic_DNA"/>
</dbReference>